<evidence type="ECO:0000313" key="1">
    <source>
        <dbReference type="EMBL" id="KJA21416.1"/>
    </source>
</evidence>
<gene>
    <name evidence="1" type="ORF">HYPSUDRAFT_67758</name>
</gene>
<keyword evidence="2" id="KW-1185">Reference proteome</keyword>
<proteinExistence type="predicted"/>
<accession>A0A0D2NY51</accession>
<protein>
    <submittedName>
        <fullName evidence="1">Uncharacterized protein</fullName>
    </submittedName>
</protein>
<dbReference type="AlphaFoldDB" id="A0A0D2NY51"/>
<evidence type="ECO:0000313" key="2">
    <source>
        <dbReference type="Proteomes" id="UP000054270"/>
    </source>
</evidence>
<dbReference type="Proteomes" id="UP000054270">
    <property type="component" value="Unassembled WGS sequence"/>
</dbReference>
<reference evidence="2" key="1">
    <citation type="submission" date="2014-04" db="EMBL/GenBank/DDBJ databases">
        <title>Evolutionary Origins and Diversification of the Mycorrhizal Mutualists.</title>
        <authorList>
            <consortium name="DOE Joint Genome Institute"/>
            <consortium name="Mycorrhizal Genomics Consortium"/>
            <person name="Kohler A."/>
            <person name="Kuo A."/>
            <person name="Nagy L.G."/>
            <person name="Floudas D."/>
            <person name="Copeland A."/>
            <person name="Barry K.W."/>
            <person name="Cichocki N."/>
            <person name="Veneault-Fourrey C."/>
            <person name="LaButti K."/>
            <person name="Lindquist E.A."/>
            <person name="Lipzen A."/>
            <person name="Lundell T."/>
            <person name="Morin E."/>
            <person name="Murat C."/>
            <person name="Riley R."/>
            <person name="Ohm R."/>
            <person name="Sun H."/>
            <person name="Tunlid A."/>
            <person name="Henrissat B."/>
            <person name="Grigoriev I.V."/>
            <person name="Hibbett D.S."/>
            <person name="Martin F."/>
        </authorList>
    </citation>
    <scope>NUCLEOTIDE SEQUENCE [LARGE SCALE GENOMIC DNA]</scope>
    <source>
        <strain evidence="2">FD-334 SS-4</strain>
    </source>
</reference>
<organism evidence="1 2">
    <name type="scientific">Hypholoma sublateritium (strain FD-334 SS-4)</name>
    <dbReference type="NCBI Taxonomy" id="945553"/>
    <lineage>
        <taxon>Eukaryota</taxon>
        <taxon>Fungi</taxon>
        <taxon>Dikarya</taxon>
        <taxon>Basidiomycota</taxon>
        <taxon>Agaricomycotina</taxon>
        <taxon>Agaricomycetes</taxon>
        <taxon>Agaricomycetidae</taxon>
        <taxon>Agaricales</taxon>
        <taxon>Agaricineae</taxon>
        <taxon>Strophariaceae</taxon>
        <taxon>Hypholoma</taxon>
    </lineage>
</organism>
<name>A0A0D2NY51_HYPSF</name>
<sequence>MAPDWLAVESAARMHACRVRRSMAHFILKYRALDSTFRYLFDPSRNMSCCKGDSDNPVR</sequence>
<dbReference type="EMBL" id="KN817558">
    <property type="protein sequence ID" value="KJA21416.1"/>
    <property type="molecule type" value="Genomic_DNA"/>
</dbReference>